<feature type="transmembrane region" description="Helical" evidence="6">
    <location>
        <begin position="74"/>
        <end position="91"/>
    </location>
</feature>
<sequence length="124" mass="14344">MPELQQMFNRHRKYIFYLLAIYVLGWGFTEYKTIFLGLVLGTAISLFNHWLMVRRTVKLGDAVLEGKKTRSLGTAARMAASVLGAIIVIRYPETFHLLSFIIGLMTAYIVIMIDYFFHYVKSNK</sequence>
<evidence type="ECO:0000313" key="8">
    <source>
        <dbReference type="Proteomes" id="UP000255326"/>
    </source>
</evidence>
<dbReference type="InterPro" id="IPR039072">
    <property type="entry name" value="ATP_synth_I_Bacilli"/>
</dbReference>
<keyword evidence="3 6" id="KW-0812">Transmembrane</keyword>
<dbReference type="Proteomes" id="UP000255326">
    <property type="component" value="Unassembled WGS sequence"/>
</dbReference>
<evidence type="ECO:0000256" key="2">
    <source>
        <dbReference type="ARBA" id="ARBA00022475"/>
    </source>
</evidence>
<dbReference type="EMBL" id="QQAY01000007">
    <property type="protein sequence ID" value="RDI41579.1"/>
    <property type="molecule type" value="Genomic_DNA"/>
</dbReference>
<dbReference type="RefSeq" id="WP_114745920.1">
    <property type="nucleotide sequence ID" value="NZ_QQAY01000007.1"/>
</dbReference>
<keyword evidence="4 6" id="KW-1133">Transmembrane helix</keyword>
<accession>A0A370GEQ4</accession>
<dbReference type="AlphaFoldDB" id="A0A370GEQ4"/>
<feature type="transmembrane region" description="Helical" evidence="6">
    <location>
        <begin position="34"/>
        <end position="53"/>
    </location>
</feature>
<dbReference type="InterPro" id="IPR005598">
    <property type="entry name" value="ATP_synth_I"/>
</dbReference>
<dbReference type="PANTHER" id="PTHR40035">
    <property type="entry name" value="ATP SYNTHASE PROTEIN I"/>
    <property type="match status" value="1"/>
</dbReference>
<keyword evidence="5 6" id="KW-0472">Membrane</keyword>
<evidence type="ECO:0000256" key="6">
    <source>
        <dbReference type="SAM" id="Phobius"/>
    </source>
</evidence>
<comment type="caution">
    <text evidence="7">The sequence shown here is derived from an EMBL/GenBank/DDBJ whole genome shotgun (WGS) entry which is preliminary data.</text>
</comment>
<evidence type="ECO:0000313" key="7">
    <source>
        <dbReference type="EMBL" id="RDI41579.1"/>
    </source>
</evidence>
<evidence type="ECO:0000256" key="3">
    <source>
        <dbReference type="ARBA" id="ARBA00022692"/>
    </source>
</evidence>
<reference evidence="7 8" key="1">
    <citation type="submission" date="2018-07" db="EMBL/GenBank/DDBJ databases">
        <title>Genomic Encyclopedia of Type Strains, Phase IV (KMG-IV): sequencing the most valuable type-strain genomes for metagenomic binning, comparative biology and taxonomic classification.</title>
        <authorList>
            <person name="Goeker M."/>
        </authorList>
    </citation>
    <scope>NUCLEOTIDE SEQUENCE [LARGE SCALE GENOMIC DNA]</scope>
    <source>
        <strain evidence="7 8">DSM 25281</strain>
    </source>
</reference>
<protein>
    <submittedName>
        <fullName evidence="7">ATP synthase protein I</fullName>
    </submittedName>
</protein>
<evidence type="ECO:0000256" key="4">
    <source>
        <dbReference type="ARBA" id="ARBA00022989"/>
    </source>
</evidence>
<proteinExistence type="predicted"/>
<comment type="subcellular location">
    <subcellularLocation>
        <location evidence="1">Cell membrane</location>
        <topology evidence="1">Multi-pass membrane protein</topology>
    </subcellularLocation>
</comment>
<evidence type="ECO:0000256" key="5">
    <source>
        <dbReference type="ARBA" id="ARBA00023136"/>
    </source>
</evidence>
<keyword evidence="8" id="KW-1185">Reference proteome</keyword>
<dbReference type="Pfam" id="PF03899">
    <property type="entry name" value="ATP-synt_I"/>
    <property type="match status" value="1"/>
</dbReference>
<keyword evidence="2" id="KW-1003">Cell membrane</keyword>
<feature type="transmembrane region" description="Helical" evidence="6">
    <location>
        <begin position="12"/>
        <end position="28"/>
    </location>
</feature>
<name>A0A370GEQ4_9BACI</name>
<organism evidence="7 8">
    <name type="scientific">Falsibacillus pallidus</name>
    <dbReference type="NCBI Taxonomy" id="493781"/>
    <lineage>
        <taxon>Bacteria</taxon>
        <taxon>Bacillati</taxon>
        <taxon>Bacillota</taxon>
        <taxon>Bacilli</taxon>
        <taxon>Bacillales</taxon>
        <taxon>Bacillaceae</taxon>
        <taxon>Falsibacillus</taxon>
    </lineage>
</organism>
<dbReference type="PANTHER" id="PTHR40035:SF1">
    <property type="entry name" value="ATP SYNTHASE PROTEIN I"/>
    <property type="match status" value="1"/>
</dbReference>
<feature type="transmembrane region" description="Helical" evidence="6">
    <location>
        <begin position="97"/>
        <end position="117"/>
    </location>
</feature>
<evidence type="ECO:0000256" key="1">
    <source>
        <dbReference type="ARBA" id="ARBA00004651"/>
    </source>
</evidence>
<dbReference type="OrthoDB" id="2355635at2"/>
<gene>
    <name evidence="7" type="ORF">DFR59_10732</name>
</gene>
<dbReference type="GO" id="GO:0005886">
    <property type="term" value="C:plasma membrane"/>
    <property type="evidence" value="ECO:0007669"/>
    <property type="project" value="UniProtKB-SubCell"/>
</dbReference>